<dbReference type="KEGG" id="rue:DT065_01080"/>
<name>A0A345BUW9_9BACI</name>
<evidence type="ECO:0000313" key="3">
    <source>
        <dbReference type="Proteomes" id="UP000252100"/>
    </source>
</evidence>
<reference evidence="2 3" key="1">
    <citation type="journal article" date="2018" name="J. Microbiol.">
        <title>Salicibibacter kimchii gen. nov., sp. nov., a moderately halophilic and alkalitolerant bacterium in the family Bacillaceae, isolated from kimchi.</title>
        <authorList>
            <person name="Jang J.Y."/>
            <person name="Oh Y.J."/>
            <person name="Lim S.K."/>
            <person name="Park H.K."/>
            <person name="Lee C."/>
            <person name="Kim J.Y."/>
            <person name="Lee M.A."/>
            <person name="Choi H.J."/>
        </authorList>
    </citation>
    <scope>NUCLEOTIDE SEQUENCE [LARGE SCALE GENOMIC DNA]</scope>
    <source>
        <strain evidence="2 3">NKC1-1</strain>
    </source>
</reference>
<dbReference type="RefSeq" id="WP_114370114.1">
    <property type="nucleotide sequence ID" value="NZ_CP031092.1"/>
</dbReference>
<keyword evidence="1" id="KW-0812">Transmembrane</keyword>
<dbReference type="Proteomes" id="UP000252100">
    <property type="component" value="Chromosome"/>
</dbReference>
<evidence type="ECO:0000313" key="2">
    <source>
        <dbReference type="EMBL" id="AXF54750.1"/>
    </source>
</evidence>
<sequence length="92" mass="10618">MNILRIIRVLVIPFCIVFLAIGFINPDILDDFLEGNLLFFIGIVIFGYLGYLSIRIRDSEEKKITREQVLRTFFELGFFIIAAVIVHQILGL</sequence>
<keyword evidence="1" id="KW-0472">Membrane</keyword>
<dbReference type="EMBL" id="CP031092">
    <property type="protein sequence ID" value="AXF54750.1"/>
    <property type="molecule type" value="Genomic_DNA"/>
</dbReference>
<organism evidence="2 3">
    <name type="scientific">Salicibibacter kimchii</name>
    <dbReference type="NCBI Taxonomy" id="2099786"/>
    <lineage>
        <taxon>Bacteria</taxon>
        <taxon>Bacillati</taxon>
        <taxon>Bacillota</taxon>
        <taxon>Bacilli</taxon>
        <taxon>Bacillales</taxon>
        <taxon>Bacillaceae</taxon>
        <taxon>Salicibibacter</taxon>
    </lineage>
</organism>
<keyword evidence="1" id="KW-1133">Transmembrane helix</keyword>
<feature type="transmembrane region" description="Helical" evidence="1">
    <location>
        <begin position="69"/>
        <end position="90"/>
    </location>
</feature>
<evidence type="ECO:0000256" key="1">
    <source>
        <dbReference type="SAM" id="Phobius"/>
    </source>
</evidence>
<feature type="transmembrane region" description="Helical" evidence="1">
    <location>
        <begin position="7"/>
        <end position="25"/>
    </location>
</feature>
<feature type="transmembrane region" description="Helical" evidence="1">
    <location>
        <begin position="37"/>
        <end position="57"/>
    </location>
</feature>
<dbReference type="AlphaFoldDB" id="A0A345BUW9"/>
<proteinExistence type="predicted"/>
<accession>A0A345BUW9</accession>
<protein>
    <submittedName>
        <fullName evidence="2">Uncharacterized protein</fullName>
    </submittedName>
</protein>
<keyword evidence="3" id="KW-1185">Reference proteome</keyword>
<gene>
    <name evidence="2" type="ORF">DT065_01080</name>
</gene>